<dbReference type="InterPro" id="IPR036291">
    <property type="entry name" value="NAD(P)-bd_dom_sf"/>
</dbReference>
<dbReference type="Pfam" id="PF00107">
    <property type="entry name" value="ADH_zinc_N"/>
    <property type="match status" value="1"/>
</dbReference>
<evidence type="ECO:0000256" key="5">
    <source>
        <dbReference type="RuleBase" id="RU361277"/>
    </source>
</evidence>
<sequence>MNTEVKFEAVGVVNFDHWKEAKRFSYVPPALDSNAIELKIEVCGVCGSDIHAAAGHWGKLYTPLAVGHEIVGKITAMGDKVDKTKFHIGDRVGVGAQTDSCGDCRRCSRGLQQSCKDSVLTYMSIDKKNGFKTQGGYASHIRANSGFVFKIPENMDSAIAAPLLCGGITGFRPLMTAGVKEGTRVGIVGVGGIGHMSIQFAKALGAEVTAISRSDRKYEDAKKLGADHYIATAKEGSLDKHEESLDVIVMTTSSFSQNDIEKTLSLLMAGGRLIFITAPPADEKLILTPFTMLLNQYHVGGSCIGSPKDIEYMLKLASEKDIKPWVQRVNISEENVSDVWQKMVDGDVRYRYVFDGYDEYFK</sequence>
<accession>A0A1G4K2A9</accession>
<evidence type="ECO:0000256" key="2">
    <source>
        <dbReference type="ARBA" id="ARBA00022723"/>
    </source>
</evidence>
<dbReference type="InterPro" id="IPR002328">
    <property type="entry name" value="ADH_Zn_CS"/>
</dbReference>
<dbReference type="InterPro" id="IPR020843">
    <property type="entry name" value="ER"/>
</dbReference>
<name>A0A1G4K2A9_9SACH</name>
<evidence type="ECO:0000256" key="1">
    <source>
        <dbReference type="ARBA" id="ARBA00001947"/>
    </source>
</evidence>
<dbReference type="InterPro" id="IPR011032">
    <property type="entry name" value="GroES-like_sf"/>
</dbReference>
<dbReference type="AlphaFoldDB" id="A0A1G4K2A9"/>
<organism evidence="7 8">
    <name type="scientific">Lachancea nothofagi CBS 11611</name>
    <dbReference type="NCBI Taxonomy" id="1266666"/>
    <lineage>
        <taxon>Eukaryota</taxon>
        <taxon>Fungi</taxon>
        <taxon>Dikarya</taxon>
        <taxon>Ascomycota</taxon>
        <taxon>Saccharomycotina</taxon>
        <taxon>Saccharomycetes</taxon>
        <taxon>Saccharomycetales</taxon>
        <taxon>Saccharomycetaceae</taxon>
        <taxon>Lachancea</taxon>
    </lineage>
</organism>
<dbReference type="InterPro" id="IPR013154">
    <property type="entry name" value="ADH-like_N"/>
</dbReference>
<dbReference type="Gene3D" id="3.40.50.720">
    <property type="entry name" value="NAD(P)-binding Rossmann-like Domain"/>
    <property type="match status" value="1"/>
</dbReference>
<reference evidence="8" key="1">
    <citation type="submission" date="2016-03" db="EMBL/GenBank/DDBJ databases">
        <authorList>
            <person name="Devillers Hugo."/>
        </authorList>
    </citation>
    <scope>NUCLEOTIDE SEQUENCE [LARGE SCALE GENOMIC DNA]</scope>
</reference>
<dbReference type="OrthoDB" id="1879366at2759"/>
<keyword evidence="4" id="KW-0560">Oxidoreductase</keyword>
<gene>
    <name evidence="7" type="ORF">LANO_0E16798G</name>
</gene>
<evidence type="ECO:0000313" key="7">
    <source>
        <dbReference type="EMBL" id="SCU97730.1"/>
    </source>
</evidence>
<dbReference type="SUPFAM" id="SSF50129">
    <property type="entry name" value="GroES-like"/>
    <property type="match status" value="1"/>
</dbReference>
<dbReference type="InterPro" id="IPR047109">
    <property type="entry name" value="CAD-like"/>
</dbReference>
<feature type="domain" description="Enoyl reductase (ER)" evidence="6">
    <location>
        <begin position="11"/>
        <end position="354"/>
    </location>
</feature>
<dbReference type="PANTHER" id="PTHR42683">
    <property type="entry name" value="ALDEHYDE REDUCTASE"/>
    <property type="match status" value="1"/>
</dbReference>
<evidence type="ECO:0000256" key="4">
    <source>
        <dbReference type="ARBA" id="ARBA00023002"/>
    </source>
</evidence>
<dbReference type="CDD" id="cd05283">
    <property type="entry name" value="CAD1"/>
    <property type="match status" value="1"/>
</dbReference>
<protein>
    <submittedName>
        <fullName evidence="7">LANO_0E16798g1_1</fullName>
    </submittedName>
</protein>
<comment type="similarity">
    <text evidence="5">Belongs to the zinc-containing alcohol dehydrogenase family.</text>
</comment>
<comment type="cofactor">
    <cofactor evidence="1 5">
        <name>Zn(2+)</name>
        <dbReference type="ChEBI" id="CHEBI:29105"/>
    </cofactor>
</comment>
<evidence type="ECO:0000256" key="3">
    <source>
        <dbReference type="ARBA" id="ARBA00022833"/>
    </source>
</evidence>
<dbReference type="FunFam" id="3.40.50.720:FF:000022">
    <property type="entry name" value="Cinnamyl alcohol dehydrogenase"/>
    <property type="match status" value="1"/>
</dbReference>
<keyword evidence="8" id="KW-1185">Reference proteome</keyword>
<evidence type="ECO:0000313" key="8">
    <source>
        <dbReference type="Proteomes" id="UP000189911"/>
    </source>
</evidence>
<proteinExistence type="inferred from homology"/>
<dbReference type="Proteomes" id="UP000189911">
    <property type="component" value="Chromosome E"/>
</dbReference>
<dbReference type="SUPFAM" id="SSF51735">
    <property type="entry name" value="NAD(P)-binding Rossmann-fold domains"/>
    <property type="match status" value="1"/>
</dbReference>
<dbReference type="SMART" id="SM00829">
    <property type="entry name" value="PKS_ER"/>
    <property type="match status" value="1"/>
</dbReference>
<dbReference type="Pfam" id="PF08240">
    <property type="entry name" value="ADH_N"/>
    <property type="match status" value="1"/>
</dbReference>
<dbReference type="EMBL" id="LT598451">
    <property type="protein sequence ID" value="SCU97730.1"/>
    <property type="molecule type" value="Genomic_DNA"/>
</dbReference>
<dbReference type="InterPro" id="IPR013149">
    <property type="entry name" value="ADH-like_C"/>
</dbReference>
<dbReference type="GO" id="GO:0016616">
    <property type="term" value="F:oxidoreductase activity, acting on the CH-OH group of donors, NAD or NADP as acceptor"/>
    <property type="evidence" value="ECO:0007669"/>
    <property type="project" value="InterPro"/>
</dbReference>
<evidence type="ECO:0000259" key="6">
    <source>
        <dbReference type="SMART" id="SM00829"/>
    </source>
</evidence>
<keyword evidence="2 5" id="KW-0479">Metal-binding</keyword>
<dbReference type="PROSITE" id="PS00059">
    <property type="entry name" value="ADH_ZINC"/>
    <property type="match status" value="1"/>
</dbReference>
<dbReference type="GO" id="GO:0008270">
    <property type="term" value="F:zinc ion binding"/>
    <property type="evidence" value="ECO:0007669"/>
    <property type="project" value="InterPro"/>
</dbReference>
<keyword evidence="3 5" id="KW-0862">Zinc</keyword>
<dbReference type="Gene3D" id="3.90.180.10">
    <property type="entry name" value="Medium-chain alcohol dehydrogenases, catalytic domain"/>
    <property type="match status" value="1"/>
</dbReference>